<reference evidence="2" key="1">
    <citation type="submission" date="2020-02" db="EMBL/GenBank/DDBJ databases">
        <authorList>
            <person name="Meier V. D."/>
        </authorList>
    </citation>
    <scope>NUCLEOTIDE SEQUENCE</scope>
    <source>
        <strain evidence="2">AVDCRST_MAG88</strain>
    </source>
</reference>
<sequence>MKKAFIGLFSLFLLLAQFALPAGTLAAPAMTVSPTSGPRGTAIGISARDLSRNTDHLVQLVRGAGNTTTTTTRLFEERTRSDARGEIHYRLAVNQEPGAYTLRIAAIGGRVLATAPFTVTPGGGGPVPTPIPPGGGSGDSRYFSETDQTVRGRFLAYWRAHGLDLGDRDISERESLALFGYPISGEFEQRLEDGRTYTVQYFERARMEYHPENAAPYDVLLGQFGRRAVLDSWAVTARAEPLDGHAYFPETGHNLGGRFREYWEANGGLAQFGYPISEATSEPLLPEQAMISVQYFERARLELHPNNQAPYDVLLGQFGRRAMADADLLATAPTFARLYLSNPRVPALVGRAVAPAVSAPGAYQGFERGLMLWRGDTREIYVLCGGDQWAGVDVRGPFSDGWTEGQPAGGGTGPRAGLHEPGRGFGKLWRTDQGIRDCLGYATSAGETGYPLVLQPFRRLSFHNLLITAATPEGPFVYAVYSDFLGSSSCISYPALCRPDYPRFPDPLP</sequence>
<protein>
    <submittedName>
        <fullName evidence="2">Uncharacterized protein</fullName>
    </submittedName>
</protein>
<name>A0A6J4V3Z0_9BACT</name>
<evidence type="ECO:0000256" key="1">
    <source>
        <dbReference type="SAM" id="SignalP"/>
    </source>
</evidence>
<dbReference type="AlphaFoldDB" id="A0A6J4V3Z0"/>
<evidence type="ECO:0000313" key="2">
    <source>
        <dbReference type="EMBL" id="CAA9564057.1"/>
    </source>
</evidence>
<feature type="signal peptide" evidence="1">
    <location>
        <begin position="1"/>
        <end position="26"/>
    </location>
</feature>
<gene>
    <name evidence="2" type="ORF">AVDCRST_MAG88-1744</name>
</gene>
<keyword evidence="1" id="KW-0732">Signal</keyword>
<dbReference type="EMBL" id="CADCWM010000495">
    <property type="protein sequence ID" value="CAA9564057.1"/>
    <property type="molecule type" value="Genomic_DNA"/>
</dbReference>
<accession>A0A6J4V3Z0</accession>
<feature type="chain" id="PRO_5026976110" evidence="1">
    <location>
        <begin position="27"/>
        <end position="509"/>
    </location>
</feature>
<proteinExistence type="predicted"/>
<organism evidence="2">
    <name type="scientific">uncultured Thermomicrobiales bacterium</name>
    <dbReference type="NCBI Taxonomy" id="1645740"/>
    <lineage>
        <taxon>Bacteria</taxon>
        <taxon>Pseudomonadati</taxon>
        <taxon>Thermomicrobiota</taxon>
        <taxon>Thermomicrobia</taxon>
        <taxon>Thermomicrobiales</taxon>
        <taxon>environmental samples</taxon>
    </lineage>
</organism>